<dbReference type="InterPro" id="IPR036282">
    <property type="entry name" value="Glutathione-S-Trfase_C_sf"/>
</dbReference>
<dbReference type="PANTHER" id="PTHR44051">
    <property type="entry name" value="GLUTATHIONE S-TRANSFERASE-RELATED"/>
    <property type="match status" value="1"/>
</dbReference>
<evidence type="ECO:0000259" key="2">
    <source>
        <dbReference type="PROSITE" id="PS50405"/>
    </source>
</evidence>
<dbReference type="AlphaFoldDB" id="A0A1C3WKC0"/>
<protein>
    <submittedName>
        <fullName evidence="3">Glutathione S-transferase</fullName>
    </submittedName>
</protein>
<dbReference type="Pfam" id="PF13409">
    <property type="entry name" value="GST_N_2"/>
    <property type="match status" value="1"/>
</dbReference>
<feature type="domain" description="GST N-terminal" evidence="1">
    <location>
        <begin position="2"/>
        <end position="85"/>
    </location>
</feature>
<dbReference type="SUPFAM" id="SSF47616">
    <property type="entry name" value="GST C-terminal domain-like"/>
    <property type="match status" value="1"/>
</dbReference>
<name>A0A1C3WKC0_9HYPH</name>
<dbReference type="Proteomes" id="UP000199435">
    <property type="component" value="Unassembled WGS sequence"/>
</dbReference>
<accession>A0A1C3WKC0</accession>
<dbReference type="Gene3D" id="3.40.30.10">
    <property type="entry name" value="Glutaredoxin"/>
    <property type="match status" value="1"/>
</dbReference>
<dbReference type="SFLD" id="SFLDS00019">
    <property type="entry name" value="Glutathione_Transferase_(cytos"/>
    <property type="match status" value="1"/>
</dbReference>
<dbReference type="SFLD" id="SFLDG01150">
    <property type="entry name" value="Main.1:_Beta-like"/>
    <property type="match status" value="1"/>
</dbReference>
<dbReference type="InterPro" id="IPR004046">
    <property type="entry name" value="GST_C"/>
</dbReference>
<reference evidence="4" key="1">
    <citation type="submission" date="2016-08" db="EMBL/GenBank/DDBJ databases">
        <authorList>
            <person name="Varghese N."/>
            <person name="Submissions Spin"/>
        </authorList>
    </citation>
    <scope>NUCLEOTIDE SEQUENCE [LARGE SCALE GENOMIC DNA]</scope>
    <source>
        <strain evidence="4">HAMBI 2971</strain>
    </source>
</reference>
<evidence type="ECO:0000259" key="1">
    <source>
        <dbReference type="PROSITE" id="PS50404"/>
    </source>
</evidence>
<dbReference type="NCBIfam" id="NF007831">
    <property type="entry name" value="PRK10542.1"/>
    <property type="match status" value="1"/>
</dbReference>
<dbReference type="EMBL" id="FMAH01000031">
    <property type="protein sequence ID" value="SCB40174.1"/>
    <property type="molecule type" value="Genomic_DNA"/>
</dbReference>
<dbReference type="Pfam" id="PF00043">
    <property type="entry name" value="GST_C"/>
    <property type="match status" value="1"/>
</dbReference>
<dbReference type="PROSITE" id="PS50404">
    <property type="entry name" value="GST_NTER"/>
    <property type="match status" value="1"/>
</dbReference>
<dbReference type="InterPro" id="IPR040079">
    <property type="entry name" value="Glutathione_S-Trfase"/>
</dbReference>
<sequence>METPVKLYYLPASCSLSPHIVINELGLEVELIKVDHTTHKTETGLDFHDINPHGYVPVLELEDGNFLREGPAIVQYLADLKPEARLAAAAGTMERYKLQEMLGFLSTEIHKGFIPLLYARLAGNYVETVRPKLEKRFQWIDAHLADRPFLMGDHFTVADAYLFALTGWGQATWLKSYYKARIHFDELDHLKAWYARVRQRDTVRKSIAEEGLTFD</sequence>
<dbReference type="InterPro" id="IPR036249">
    <property type="entry name" value="Thioredoxin-like_sf"/>
</dbReference>
<evidence type="ECO:0000313" key="3">
    <source>
        <dbReference type="EMBL" id="SCB40174.1"/>
    </source>
</evidence>
<dbReference type="CDD" id="cd03188">
    <property type="entry name" value="GST_C_Beta"/>
    <property type="match status" value="1"/>
</dbReference>
<dbReference type="PROSITE" id="PS50405">
    <property type="entry name" value="GST_CTER"/>
    <property type="match status" value="1"/>
</dbReference>
<keyword evidence="4" id="KW-1185">Reference proteome</keyword>
<organism evidence="3 4">
    <name type="scientific">Rhizobium miluonense</name>
    <dbReference type="NCBI Taxonomy" id="411945"/>
    <lineage>
        <taxon>Bacteria</taxon>
        <taxon>Pseudomonadati</taxon>
        <taxon>Pseudomonadota</taxon>
        <taxon>Alphaproteobacteria</taxon>
        <taxon>Hyphomicrobiales</taxon>
        <taxon>Rhizobiaceae</taxon>
        <taxon>Rhizobium/Agrobacterium group</taxon>
        <taxon>Rhizobium</taxon>
    </lineage>
</organism>
<dbReference type="GO" id="GO:0016740">
    <property type="term" value="F:transferase activity"/>
    <property type="evidence" value="ECO:0007669"/>
    <property type="project" value="UniProtKB-KW"/>
</dbReference>
<dbReference type="InterPro" id="IPR004045">
    <property type="entry name" value="Glutathione_S-Trfase_N"/>
</dbReference>
<keyword evidence="3" id="KW-0808">Transferase</keyword>
<dbReference type="CDD" id="cd03057">
    <property type="entry name" value="GST_N_Beta"/>
    <property type="match status" value="1"/>
</dbReference>
<dbReference type="PANTHER" id="PTHR44051:SF8">
    <property type="entry name" value="GLUTATHIONE S-TRANSFERASE GSTA"/>
    <property type="match status" value="1"/>
</dbReference>
<feature type="domain" description="GST C-terminal" evidence="2">
    <location>
        <begin position="91"/>
        <end position="215"/>
    </location>
</feature>
<dbReference type="Gene3D" id="1.20.1050.10">
    <property type="match status" value="1"/>
</dbReference>
<dbReference type="InterPro" id="IPR010987">
    <property type="entry name" value="Glutathione-S-Trfase_C-like"/>
</dbReference>
<dbReference type="SFLD" id="SFLDG00358">
    <property type="entry name" value="Main_(cytGST)"/>
    <property type="match status" value="1"/>
</dbReference>
<proteinExistence type="predicted"/>
<dbReference type="SUPFAM" id="SSF52833">
    <property type="entry name" value="Thioredoxin-like"/>
    <property type="match status" value="1"/>
</dbReference>
<dbReference type="STRING" id="411945.GA0061102_103157"/>
<evidence type="ECO:0000313" key="4">
    <source>
        <dbReference type="Proteomes" id="UP000199435"/>
    </source>
</evidence>
<gene>
    <name evidence="3" type="ORF">GA0061102_103157</name>
</gene>